<dbReference type="RefSeq" id="WP_243650498.1">
    <property type="nucleotide sequence ID" value="NZ_SLUI01000006.1"/>
</dbReference>
<keyword evidence="2" id="KW-0808">Transferase</keyword>
<proteinExistence type="predicted"/>
<dbReference type="AlphaFoldDB" id="A0A4R1PZP9"/>
<dbReference type="PROSITE" id="PS51186">
    <property type="entry name" value="GNAT"/>
    <property type="match status" value="1"/>
</dbReference>
<feature type="domain" description="N-acetyltransferase" evidence="1">
    <location>
        <begin position="1"/>
        <end position="137"/>
    </location>
</feature>
<dbReference type="Gene3D" id="3.40.630.30">
    <property type="match status" value="1"/>
</dbReference>
<dbReference type="Pfam" id="PF13673">
    <property type="entry name" value="Acetyltransf_10"/>
    <property type="match status" value="1"/>
</dbReference>
<dbReference type="SUPFAM" id="SSF55729">
    <property type="entry name" value="Acyl-CoA N-acyltransferases (Nat)"/>
    <property type="match status" value="1"/>
</dbReference>
<dbReference type="GO" id="GO:0016747">
    <property type="term" value="F:acyltransferase activity, transferring groups other than amino-acyl groups"/>
    <property type="evidence" value="ECO:0007669"/>
    <property type="project" value="InterPro"/>
</dbReference>
<dbReference type="Proteomes" id="UP000295063">
    <property type="component" value="Unassembled WGS sequence"/>
</dbReference>
<evidence type="ECO:0000313" key="3">
    <source>
        <dbReference type="Proteomes" id="UP000295063"/>
    </source>
</evidence>
<keyword evidence="3" id="KW-1185">Reference proteome</keyword>
<reference evidence="2 3" key="1">
    <citation type="submission" date="2019-03" db="EMBL/GenBank/DDBJ databases">
        <title>Genomic Encyclopedia of Type Strains, Phase IV (KMG-IV): sequencing the most valuable type-strain genomes for metagenomic binning, comparative biology and taxonomic classification.</title>
        <authorList>
            <person name="Goeker M."/>
        </authorList>
    </citation>
    <scope>NUCLEOTIDE SEQUENCE [LARGE SCALE GENOMIC DNA]</scope>
    <source>
        <strain evidence="2 3">DSM 15969</strain>
    </source>
</reference>
<comment type="caution">
    <text evidence="2">The sequence shown here is derived from an EMBL/GenBank/DDBJ whole genome shotgun (WGS) entry which is preliminary data.</text>
</comment>
<name>A0A4R1PZP9_9FIRM</name>
<dbReference type="InterPro" id="IPR000182">
    <property type="entry name" value="GNAT_dom"/>
</dbReference>
<dbReference type="CDD" id="cd04301">
    <property type="entry name" value="NAT_SF"/>
    <property type="match status" value="1"/>
</dbReference>
<evidence type="ECO:0000313" key="2">
    <source>
        <dbReference type="EMBL" id="TCL37161.1"/>
    </source>
</evidence>
<gene>
    <name evidence="2" type="ORF">EV210_10624</name>
</gene>
<dbReference type="InterPro" id="IPR016181">
    <property type="entry name" value="Acyl_CoA_acyltransferase"/>
</dbReference>
<organism evidence="2 3">
    <name type="scientific">Anaerospora hongkongensis</name>
    <dbReference type="NCBI Taxonomy" id="244830"/>
    <lineage>
        <taxon>Bacteria</taxon>
        <taxon>Bacillati</taxon>
        <taxon>Bacillota</taxon>
        <taxon>Negativicutes</taxon>
        <taxon>Selenomonadales</taxon>
        <taxon>Sporomusaceae</taxon>
        <taxon>Anaerospora</taxon>
    </lineage>
</organism>
<evidence type="ECO:0000259" key="1">
    <source>
        <dbReference type="PROSITE" id="PS51186"/>
    </source>
</evidence>
<dbReference type="EMBL" id="SLUI01000006">
    <property type="protein sequence ID" value="TCL37161.1"/>
    <property type="molecule type" value="Genomic_DNA"/>
</dbReference>
<accession>A0A4R1PZP9</accession>
<sequence length="151" mass="17428">MQMSIKEIRAQDTWQLRQAVMWPGKDISEVVLADDEQGTHYGLYGDERLLSVVSVFVTGKQLQFRKFATATELQGQGFGSQLLQYVFAQARQKGVDELWCNARTSKTAFYKRFGLREAGGIFLKDGMEYIKMSTTRRSYETKIECHHTRRT</sequence>
<protein>
    <submittedName>
        <fullName evidence="2">Acetyltransferase (GNAT) family protein</fullName>
    </submittedName>
</protein>